<feature type="coiled-coil region" evidence="13">
    <location>
        <begin position="807"/>
        <end position="879"/>
    </location>
</feature>
<feature type="region of interest" description="Disordered" evidence="14">
    <location>
        <begin position="1165"/>
        <end position="1187"/>
    </location>
</feature>
<feature type="region of interest" description="Disordered" evidence="14">
    <location>
        <begin position="1241"/>
        <end position="1266"/>
    </location>
</feature>
<dbReference type="InterPro" id="IPR013083">
    <property type="entry name" value="Znf_RING/FYVE/PHD"/>
</dbReference>
<feature type="region of interest" description="Disordered" evidence="14">
    <location>
        <begin position="989"/>
        <end position="1008"/>
    </location>
</feature>
<dbReference type="InterPro" id="IPR018359">
    <property type="entry name" value="Bromodomain_CS"/>
</dbReference>
<dbReference type="Gene3D" id="1.20.920.10">
    <property type="entry name" value="Bromodomain-like"/>
    <property type="match status" value="1"/>
</dbReference>
<feature type="domain" description="Bromo" evidence="15">
    <location>
        <begin position="893"/>
        <end position="963"/>
    </location>
</feature>
<dbReference type="Pfam" id="PF00855">
    <property type="entry name" value="PWWP"/>
    <property type="match status" value="1"/>
</dbReference>
<dbReference type="GO" id="GO:0008270">
    <property type="term" value="F:zinc ion binding"/>
    <property type="evidence" value="ECO:0007669"/>
    <property type="project" value="UniProtKB-KW"/>
</dbReference>
<feature type="region of interest" description="Disordered" evidence="14">
    <location>
        <begin position="385"/>
        <end position="435"/>
    </location>
</feature>
<feature type="compositionally biased region" description="Basic and acidic residues" evidence="14">
    <location>
        <begin position="1100"/>
        <end position="1110"/>
    </location>
</feature>
<dbReference type="CDD" id="cd15677">
    <property type="entry name" value="PHD_BRPF2"/>
    <property type="match status" value="1"/>
</dbReference>
<evidence type="ECO:0000256" key="4">
    <source>
        <dbReference type="ARBA" id="ARBA00022737"/>
    </source>
</evidence>
<keyword evidence="3" id="KW-0479">Metal-binding</keyword>
<evidence type="ECO:0000256" key="9">
    <source>
        <dbReference type="ARBA" id="ARBA00023117"/>
    </source>
</evidence>
<evidence type="ECO:0000256" key="2">
    <source>
        <dbReference type="ARBA" id="ARBA00022553"/>
    </source>
</evidence>
<dbReference type="PRINTS" id="PR00503">
    <property type="entry name" value="BROMODOMAIN"/>
</dbReference>
<dbReference type="SMART" id="SM00249">
    <property type="entry name" value="PHD"/>
    <property type="match status" value="2"/>
</dbReference>
<keyword evidence="4" id="KW-0677">Repeat</keyword>
<feature type="region of interest" description="Disordered" evidence="14">
    <location>
        <begin position="310"/>
        <end position="343"/>
    </location>
</feature>
<comment type="caution">
    <text evidence="19">The sequence shown here is derived from an EMBL/GenBank/DDBJ whole genome shotgun (WGS) entry which is preliminary data.</text>
</comment>
<feature type="compositionally biased region" description="Basic residues" evidence="14">
    <location>
        <begin position="316"/>
        <end position="327"/>
    </location>
</feature>
<feature type="compositionally biased region" description="Low complexity" evidence="14">
    <location>
        <begin position="1171"/>
        <end position="1187"/>
    </location>
</feature>
<evidence type="ECO:0000259" key="16">
    <source>
        <dbReference type="PROSITE" id="PS50016"/>
    </source>
</evidence>
<dbReference type="InterPro" id="IPR019787">
    <property type="entry name" value="Znf_PHD-finger"/>
</dbReference>
<feature type="compositionally biased region" description="Low complexity" evidence="14">
    <location>
        <begin position="1201"/>
        <end position="1210"/>
    </location>
</feature>
<feature type="region of interest" description="Disordered" evidence="14">
    <location>
        <begin position="1094"/>
        <end position="1136"/>
    </location>
</feature>
<evidence type="ECO:0000313" key="19">
    <source>
        <dbReference type="EMBL" id="TKC45485.1"/>
    </source>
</evidence>
<keyword evidence="7" id="KW-0156">Chromatin regulator</keyword>
<evidence type="ECO:0000256" key="6">
    <source>
        <dbReference type="ARBA" id="ARBA00022833"/>
    </source>
</evidence>
<dbReference type="PROSITE" id="PS50014">
    <property type="entry name" value="BROMODOMAIN_2"/>
    <property type="match status" value="1"/>
</dbReference>
<evidence type="ECO:0000256" key="14">
    <source>
        <dbReference type="SAM" id="MobiDB-lite"/>
    </source>
</evidence>
<evidence type="ECO:0000259" key="15">
    <source>
        <dbReference type="PROSITE" id="PS50014"/>
    </source>
</evidence>
<feature type="compositionally biased region" description="Basic residues" evidence="14">
    <location>
        <begin position="148"/>
        <end position="163"/>
    </location>
</feature>
<feature type="region of interest" description="Disordered" evidence="14">
    <location>
        <begin position="1"/>
        <end position="192"/>
    </location>
</feature>
<feature type="compositionally biased region" description="Low complexity" evidence="14">
    <location>
        <begin position="132"/>
        <end position="147"/>
    </location>
</feature>
<dbReference type="InterPro" id="IPR019786">
    <property type="entry name" value="Zinc_finger_PHD-type_CS"/>
</dbReference>
<dbReference type="SMART" id="SM00293">
    <property type="entry name" value="PWWP"/>
    <property type="match status" value="1"/>
</dbReference>
<dbReference type="SUPFAM" id="SSF57903">
    <property type="entry name" value="FYVE/PHD zinc finger"/>
    <property type="match status" value="1"/>
</dbReference>
<dbReference type="PROSITE" id="PS00633">
    <property type="entry name" value="BROMODOMAIN_1"/>
    <property type="match status" value="1"/>
</dbReference>
<dbReference type="InterPro" id="IPR050701">
    <property type="entry name" value="Histone_Mod_Regulator"/>
</dbReference>
<dbReference type="EMBL" id="RWIC01000326">
    <property type="protein sequence ID" value="TKC45485.1"/>
    <property type="molecule type" value="Genomic_DNA"/>
</dbReference>
<dbReference type="InterPro" id="IPR019542">
    <property type="entry name" value="Enhancer_polycomb-like_N"/>
</dbReference>
<evidence type="ECO:0000256" key="11">
    <source>
        <dbReference type="PROSITE-ProRule" id="PRU00035"/>
    </source>
</evidence>
<dbReference type="Proteomes" id="UP000308365">
    <property type="component" value="Unassembled WGS sequence"/>
</dbReference>
<dbReference type="Pfam" id="PF13831">
    <property type="entry name" value="PHD_2"/>
    <property type="match status" value="1"/>
</dbReference>
<evidence type="ECO:0000256" key="8">
    <source>
        <dbReference type="ARBA" id="ARBA00022990"/>
    </source>
</evidence>
<evidence type="ECO:0000256" key="13">
    <source>
        <dbReference type="SAM" id="Coils"/>
    </source>
</evidence>
<dbReference type="CDD" id="cd20157">
    <property type="entry name" value="PWWP_BRPF2"/>
    <property type="match status" value="1"/>
</dbReference>
<dbReference type="FunFam" id="2.30.30.140:FF:000008">
    <property type="entry name" value="Bromodomain containing 1, isoform CRA_b"/>
    <property type="match status" value="1"/>
</dbReference>
<dbReference type="InterPro" id="IPR036427">
    <property type="entry name" value="Bromodomain-like_sf"/>
</dbReference>
<feature type="region of interest" description="Disordered" evidence="14">
    <location>
        <begin position="1201"/>
        <end position="1222"/>
    </location>
</feature>
<keyword evidence="8" id="KW-0007">Acetylation</keyword>
<keyword evidence="13" id="KW-0175">Coiled coil</keyword>
<keyword evidence="10" id="KW-0539">Nucleus</keyword>
<evidence type="ECO:0000256" key="3">
    <source>
        <dbReference type="ARBA" id="ARBA00022723"/>
    </source>
</evidence>
<evidence type="ECO:0000256" key="5">
    <source>
        <dbReference type="ARBA" id="ARBA00022771"/>
    </source>
</evidence>
<evidence type="ECO:0000256" key="12">
    <source>
        <dbReference type="PROSITE-ProRule" id="PRU00146"/>
    </source>
</evidence>
<evidence type="ECO:0000259" key="17">
    <source>
        <dbReference type="PROSITE" id="PS50812"/>
    </source>
</evidence>
<dbReference type="Pfam" id="PF00439">
    <property type="entry name" value="Bromodomain"/>
    <property type="match status" value="1"/>
</dbReference>
<dbReference type="FunFam" id="3.30.40.10:FF:000008">
    <property type="entry name" value="Bromodomain containing 1, isoform CRA_a"/>
    <property type="match status" value="1"/>
</dbReference>
<feature type="compositionally biased region" description="Polar residues" evidence="14">
    <location>
        <begin position="1212"/>
        <end position="1222"/>
    </location>
</feature>
<feature type="domain" description="PWWP" evidence="17">
    <location>
        <begin position="1646"/>
        <end position="1729"/>
    </location>
</feature>
<dbReference type="InterPro" id="IPR034732">
    <property type="entry name" value="EPHD"/>
</dbReference>
<dbReference type="Pfam" id="PF10513">
    <property type="entry name" value="EPL1"/>
    <property type="match status" value="1"/>
</dbReference>
<proteinExistence type="predicted"/>
<protein>
    <recommendedName>
        <fullName evidence="21">Bromodomain containing 1</fullName>
    </recommendedName>
</protein>
<dbReference type="Gene3D" id="2.30.30.140">
    <property type="match status" value="1"/>
</dbReference>
<dbReference type="CDD" id="cd05512">
    <property type="entry name" value="Bromo_brd1_like"/>
    <property type="match status" value="1"/>
</dbReference>
<evidence type="ECO:0000256" key="1">
    <source>
        <dbReference type="ARBA" id="ARBA00004123"/>
    </source>
</evidence>
<dbReference type="GO" id="GO:0006325">
    <property type="term" value="P:chromatin organization"/>
    <property type="evidence" value="ECO:0007669"/>
    <property type="project" value="UniProtKB-KW"/>
</dbReference>
<feature type="compositionally biased region" description="Polar residues" evidence="14">
    <location>
        <begin position="1117"/>
        <end position="1126"/>
    </location>
</feature>
<dbReference type="SUPFAM" id="SSF63748">
    <property type="entry name" value="Tudor/PWWP/MBT"/>
    <property type="match status" value="1"/>
</dbReference>
<keyword evidence="2" id="KW-0597">Phosphoprotein</keyword>
<feature type="compositionally biased region" description="Low complexity" evidence="14">
    <location>
        <begin position="1569"/>
        <end position="1585"/>
    </location>
</feature>
<dbReference type="GO" id="GO:0005634">
    <property type="term" value="C:nucleus"/>
    <property type="evidence" value="ECO:0007669"/>
    <property type="project" value="UniProtKB-SubCell"/>
</dbReference>
<dbReference type="FunFam" id="3.30.40.10:FF:000007">
    <property type="entry name" value="Bromodomain containing 1, isoform CRA_b"/>
    <property type="match status" value="1"/>
</dbReference>
<feature type="compositionally biased region" description="Basic residues" evidence="14">
    <location>
        <begin position="402"/>
        <end position="413"/>
    </location>
</feature>
<dbReference type="InterPro" id="IPR042009">
    <property type="entry name" value="BRPF2_PHD"/>
</dbReference>
<feature type="compositionally biased region" description="Polar residues" evidence="14">
    <location>
        <begin position="332"/>
        <end position="343"/>
    </location>
</feature>
<feature type="compositionally biased region" description="Pro residues" evidence="14">
    <location>
        <begin position="106"/>
        <end position="131"/>
    </location>
</feature>
<reference evidence="20" key="1">
    <citation type="journal article" date="2019" name="IScience">
        <title>Narwhal Genome Reveals Long-Term Low Genetic Diversity despite Current Large Abundance Size.</title>
        <authorList>
            <person name="Westbury M.V."/>
            <person name="Petersen B."/>
            <person name="Garde E."/>
            <person name="Heide-Jorgensen M.P."/>
            <person name="Lorenzen E.D."/>
        </authorList>
    </citation>
    <scope>NUCLEOTIDE SEQUENCE [LARGE SCALE GENOMIC DNA]</scope>
</reference>
<comment type="subcellular location">
    <subcellularLocation>
        <location evidence="1">Nucleus</location>
    </subcellularLocation>
</comment>
<feature type="region of interest" description="Disordered" evidence="14">
    <location>
        <begin position="1551"/>
        <end position="1585"/>
    </location>
</feature>
<dbReference type="InterPro" id="IPR001965">
    <property type="entry name" value="Znf_PHD"/>
</dbReference>
<evidence type="ECO:0000256" key="10">
    <source>
        <dbReference type="ARBA" id="ARBA00023242"/>
    </source>
</evidence>
<dbReference type="PANTHER" id="PTHR13793:SF17">
    <property type="entry name" value="BROMODOMAIN-CONTAINING PROTEIN 1"/>
    <property type="match status" value="1"/>
</dbReference>
<keyword evidence="5 12" id="KW-0863">Zinc-finger</keyword>
<dbReference type="GO" id="GO:0006357">
    <property type="term" value="P:regulation of transcription by RNA polymerase II"/>
    <property type="evidence" value="ECO:0007669"/>
    <property type="project" value="TreeGrafter"/>
</dbReference>
<keyword evidence="9 11" id="KW-0103">Bromodomain</keyword>
<dbReference type="SUPFAM" id="SSF47370">
    <property type="entry name" value="Bromodomain"/>
    <property type="match status" value="1"/>
</dbReference>
<dbReference type="PANTHER" id="PTHR13793">
    <property type="entry name" value="PHD FINGER PROTEINS"/>
    <property type="match status" value="1"/>
</dbReference>
<dbReference type="InterPro" id="IPR001487">
    <property type="entry name" value="Bromodomain"/>
</dbReference>
<dbReference type="InterPro" id="IPR000313">
    <property type="entry name" value="PWWP_dom"/>
</dbReference>
<accession>A0A4U1F7S1</accession>
<evidence type="ECO:0000259" key="18">
    <source>
        <dbReference type="PROSITE" id="PS51805"/>
    </source>
</evidence>
<dbReference type="InterPro" id="IPR011011">
    <property type="entry name" value="Znf_FYVE_PHD"/>
</dbReference>
<evidence type="ECO:0008006" key="21">
    <source>
        <dbReference type="Google" id="ProtNLM"/>
    </source>
</evidence>
<gene>
    <name evidence="19" type="ORF">EI555_006059</name>
</gene>
<feature type="region of interest" description="Disordered" evidence="14">
    <location>
        <begin position="1066"/>
        <end position="1085"/>
    </location>
</feature>
<dbReference type="PROSITE" id="PS50016">
    <property type="entry name" value="ZF_PHD_2"/>
    <property type="match status" value="1"/>
</dbReference>
<dbReference type="Pfam" id="PF13832">
    <property type="entry name" value="zf-HC5HC2H_2"/>
    <property type="match status" value="1"/>
</dbReference>
<dbReference type="FunFam" id="1.20.920.10:FF:000007">
    <property type="entry name" value="Bromodomain-containing protein 1"/>
    <property type="match status" value="1"/>
</dbReference>
<dbReference type="PROSITE" id="PS50812">
    <property type="entry name" value="PWWP"/>
    <property type="match status" value="1"/>
</dbReference>
<organism evidence="19 20">
    <name type="scientific">Monodon monoceros</name>
    <name type="common">Narwhal</name>
    <name type="synonym">Ceratodon monodon</name>
    <dbReference type="NCBI Taxonomy" id="40151"/>
    <lineage>
        <taxon>Eukaryota</taxon>
        <taxon>Metazoa</taxon>
        <taxon>Chordata</taxon>
        <taxon>Craniata</taxon>
        <taxon>Vertebrata</taxon>
        <taxon>Euteleostomi</taxon>
        <taxon>Mammalia</taxon>
        <taxon>Eutheria</taxon>
        <taxon>Laurasiatheria</taxon>
        <taxon>Artiodactyla</taxon>
        <taxon>Whippomorpha</taxon>
        <taxon>Cetacea</taxon>
        <taxon>Odontoceti</taxon>
        <taxon>Monodontidae</taxon>
        <taxon>Monodon</taxon>
    </lineage>
</organism>
<feature type="domain" description="PHD-type" evidence="16">
    <location>
        <begin position="528"/>
        <end position="578"/>
    </location>
</feature>
<feature type="domain" description="PHD-type" evidence="18">
    <location>
        <begin position="582"/>
        <end position="703"/>
    </location>
</feature>
<dbReference type="Gene3D" id="3.30.40.10">
    <property type="entry name" value="Zinc/RING finger domain, C3HC4 (zinc finger)"/>
    <property type="match status" value="2"/>
</dbReference>
<dbReference type="PROSITE" id="PS01359">
    <property type="entry name" value="ZF_PHD_1"/>
    <property type="match status" value="1"/>
</dbReference>
<evidence type="ECO:0000313" key="20">
    <source>
        <dbReference type="Proteomes" id="UP000308365"/>
    </source>
</evidence>
<dbReference type="PROSITE" id="PS51805">
    <property type="entry name" value="EPHD"/>
    <property type="match status" value="1"/>
</dbReference>
<keyword evidence="6" id="KW-0862">Zinc</keyword>
<dbReference type="SMART" id="SM00297">
    <property type="entry name" value="BROMO"/>
    <property type="match status" value="1"/>
</dbReference>
<evidence type="ECO:0000256" key="7">
    <source>
        <dbReference type="ARBA" id="ARBA00022853"/>
    </source>
</evidence>
<name>A0A4U1F7S1_MONMO</name>
<sequence length="1775" mass="195040">MVKERKPGKEKHTHRGKDSTDRRHRSSCPAPAWSARKLHTGRALLPPRSPESLGPCPVYPIPAAAAGPGVRTNFPPLQVFPPPNPAARNTRPGRHRGDPGRGRGPGPAPRPPRPPAPSRTPGPDPRDPGPGPTTRQNGRARVASSRLRQSRRRPRTHRGRRARNPIPRPVRADRAGAVPARRAPPPGRASRAAAGLESSAGWVPAVLLVARPLAADRTHTCRGAEGCGVTGARFCLQVRAGAGRCAGRDPQSGRPRSLGRTRALRVRSGVLTKGRASVEKAPTAREGSVPGGFRLSCPLCGVNVSSASVSGSQYQMRRKGRGHRAAARHPSSPGSTKHSPTRETLTYAQAQRMVEIEIEGRLHRISIFDPLEIILEDDLTAQEMSECNSNKENSERPPVCLRTKRHKNNRVKKKSEAPPSAHGAPTPASALPEPKVRVVEYSPPAAPRRPPVYYKFVEKSAEELDDEVEYDMDEEDYAWLEIVNEKRRGDCVAAVSQGAFEFLMDRFEKASHCEKQKQGEQQCLIDEDAVCCVCMDGECQNSNAILFCDMCNLAVHQECYGVPYIPEGQWLCRHCLQSRARPADCVLCPNKGGAFKKTDDDRWGHVVCALWIPEVGFANTVFIEPIDGVRNIPPARWKLTCYLCKQKGVGACIQCHKANCYTAFHVTCAQRAGLYMKMEPVKELAGGAATFSVRKTAYCDVHTPPGCTRRPLNIYGDVEVKNGVCRKESSAKTVRSTSKVRKKAKKAKKTLREPCAALPPVCAPYIPPQRLNRIANQVAIQRKKQFVERAHSYWLLKRLSRNGAPLLRRLQSSLQSHRNTQQRENDEEIQAAKEKLKYWQRLRHDLERARLLIELLRKREKLKREQVKLEQVALELRLTPLTVLLRSVLDQLQEKDPARIFAQPVSLKEVPDYLDHIKHPMDFATMRKRLEAQGYRTLRELEEDFDLIVDNCMKYNAKDTVFYRAAVRLRDQGGVVLRQARRQADSVGFEEASGMHLPERPPAAPRRPFSWDDVDRLLSPASRAHMVLEEQLRELLDMLDLTCSMKSSGSRSKRAKLLKKEIAALRSQLSQQHSQPPAAESGTAGFEEDGAQLGQETGEEGDKSPPKLEPSDALPLPSNSETNSEPPTLKPVELNPEQSKLFKRVTFGNESHSTCTQSALVIGHPPEPTLASSGDAPAAASAVAEPSSDVNRRTSVLFCKSKSVSPPKSAKNTETQPTSPQLGTKTFLSVVLPRLETLLQPRKRSRSTCGDSEVEEGSPGKRLDTGKCRAGRVLSRGGVGVGGGGGGVGCASSFGVLHFVVHRKSLSLVFKRTGGSRHLHREASQGVVFWCSVRRALRSGVPGEAGVRGGGLPGPDVALAARPFFWNQNHVRSFRFPRLSRGSCRCSVVMVEAGGFPQALHEGRGQDTVLPVSSPEMPARGSRRWLQSLCPLALALCRVRGSLASTPCGGRGRSRSCRCASCWAAVQEVFTARRGRGGVDLGCPAHLWEHLEASCHPAGSLFLLCQDRRMGSLLCRREVGRRGRLSTLAVLGAAWWLRDLDPWAVATRGEQELGGAPGRTAAPRRRCASESSVSSSSSPLCDSSFSAPPCGRGKPALVRRHTLEDRSALISCIENGNYAKAARIAAEVGQNSMWISTDAAASVLEPLKVVWAKCSGYPSYPALIIDPKMPRVPGHHNGVTIPAPPLDVLKVGEHMQTKADEKLFLVLFFDNKRSWQWLPKSKMVPLGIDETIDKLKMMEGRNSSIRKAVRIAFDRAMNHLSRVHGEPASDLSDID</sequence>